<dbReference type="Gene3D" id="3.30.40.10">
    <property type="entry name" value="Zinc/RING finger domain, C3HC4 (zinc finger)"/>
    <property type="match status" value="1"/>
</dbReference>
<evidence type="ECO:0000256" key="21">
    <source>
        <dbReference type="ARBA" id="ARBA00022843"/>
    </source>
</evidence>
<dbReference type="GO" id="GO:0032886">
    <property type="term" value="P:regulation of microtubule-based process"/>
    <property type="evidence" value="ECO:0007669"/>
    <property type="project" value="UniProtKB-ARBA"/>
</dbReference>
<dbReference type="GO" id="GO:0051646">
    <property type="term" value="P:mitochondrion localization"/>
    <property type="evidence" value="ECO:0007669"/>
    <property type="project" value="UniProtKB-ARBA"/>
</dbReference>
<dbReference type="GO" id="GO:0030425">
    <property type="term" value="C:dendrite"/>
    <property type="evidence" value="ECO:0007669"/>
    <property type="project" value="UniProtKB-SubCell"/>
</dbReference>
<evidence type="ECO:0000256" key="26">
    <source>
        <dbReference type="ARBA" id="ARBA00023212"/>
    </source>
</evidence>
<dbReference type="GO" id="GO:0008270">
    <property type="term" value="F:zinc ion binding"/>
    <property type="evidence" value="ECO:0007669"/>
    <property type="project" value="UniProtKB-KW"/>
</dbReference>
<dbReference type="GO" id="GO:0005813">
    <property type="term" value="C:centrosome"/>
    <property type="evidence" value="ECO:0007669"/>
    <property type="project" value="UniProtKB-SubCell"/>
</dbReference>
<dbReference type="SUPFAM" id="SSF52768">
    <property type="entry name" value="Arginase/deacetylase"/>
    <property type="match status" value="2"/>
</dbReference>
<dbReference type="Pfam" id="PF02148">
    <property type="entry name" value="zf-UBP"/>
    <property type="match status" value="1"/>
</dbReference>
<evidence type="ECO:0000256" key="14">
    <source>
        <dbReference type="ARBA" id="ARBA00022679"/>
    </source>
</evidence>
<keyword evidence="17 33" id="KW-0863">Zinc-finger</keyword>
<comment type="catalytic activity">
    <reaction evidence="30">
        <text>N(6)-acetyl-L-lysyl-[alpha-tubulin] + H2O = L-lysyl-[alpha-tubulin] + acetate</text>
        <dbReference type="Rhea" id="RHEA:21548"/>
        <dbReference type="Rhea" id="RHEA-COMP:11278"/>
        <dbReference type="Rhea" id="RHEA-COMP:11279"/>
        <dbReference type="ChEBI" id="CHEBI:15377"/>
        <dbReference type="ChEBI" id="CHEBI:29969"/>
        <dbReference type="ChEBI" id="CHEBI:30089"/>
        <dbReference type="ChEBI" id="CHEBI:61930"/>
    </reaction>
    <physiologicalReaction direction="left-to-right" evidence="30">
        <dbReference type="Rhea" id="RHEA:21549"/>
    </physiologicalReaction>
</comment>
<gene>
    <name evidence="36" type="primary">Hdac6</name>
    <name evidence="36" type="ORF">N1851_014418</name>
</gene>
<keyword evidence="23" id="KW-0805">Transcription regulation</keyword>
<dbReference type="FunFam" id="3.30.40.10:FF:000342">
    <property type="entry name" value="Histone deacetylase 6"/>
    <property type="match status" value="1"/>
</dbReference>
<evidence type="ECO:0000259" key="35">
    <source>
        <dbReference type="PROSITE" id="PS50271"/>
    </source>
</evidence>
<evidence type="ECO:0000256" key="10">
    <source>
        <dbReference type="ARBA" id="ARBA00022481"/>
    </source>
</evidence>
<evidence type="ECO:0000256" key="15">
    <source>
        <dbReference type="ARBA" id="ARBA00022723"/>
    </source>
</evidence>
<evidence type="ECO:0000256" key="29">
    <source>
        <dbReference type="ARBA" id="ARBA00049136"/>
    </source>
</evidence>
<reference evidence="36" key="1">
    <citation type="journal article" date="2023" name="Front. Mar. Sci.">
        <title>A new Merluccius polli reference genome to investigate the effects of global change in West African waters.</title>
        <authorList>
            <person name="Mateo J.L."/>
            <person name="Blanco-Fernandez C."/>
            <person name="Garcia-Vazquez E."/>
            <person name="Machado-Schiaffino G."/>
        </authorList>
    </citation>
    <scope>NUCLEOTIDE SEQUENCE</scope>
    <source>
        <strain evidence="36">C29</strain>
        <tissue evidence="36">Fin</tissue>
    </source>
</reference>
<dbReference type="InterPro" id="IPR000286">
    <property type="entry name" value="HDACs"/>
</dbReference>
<dbReference type="InterPro" id="IPR037138">
    <property type="entry name" value="His_deacetylse_dom_sf"/>
</dbReference>
<evidence type="ECO:0000256" key="25">
    <source>
        <dbReference type="ARBA" id="ARBA00023203"/>
    </source>
</evidence>
<dbReference type="PRINTS" id="PR01270">
    <property type="entry name" value="HDASUPER"/>
</dbReference>
<dbReference type="GO" id="GO:0016787">
    <property type="term" value="F:hydrolase activity"/>
    <property type="evidence" value="ECO:0007669"/>
    <property type="project" value="UniProtKB-KW"/>
</dbReference>
<evidence type="ECO:0000256" key="18">
    <source>
        <dbReference type="ARBA" id="ARBA00022786"/>
    </source>
</evidence>
<keyword evidence="26" id="KW-0206">Cytoskeleton</keyword>
<keyword evidence="18" id="KW-0833">Ubl conjugation pathway</keyword>
<feature type="compositionally biased region" description="Pro residues" evidence="34">
    <location>
        <begin position="155"/>
        <end position="164"/>
    </location>
</feature>
<evidence type="ECO:0000256" key="34">
    <source>
        <dbReference type="SAM" id="MobiDB-lite"/>
    </source>
</evidence>
<keyword evidence="37" id="KW-1185">Reference proteome</keyword>
<dbReference type="Gene3D" id="3.40.800.20">
    <property type="entry name" value="Histone deacetylase domain"/>
    <property type="match status" value="2"/>
</dbReference>
<keyword evidence="24" id="KW-0804">Transcription</keyword>
<feature type="domain" description="UBP-type" evidence="35">
    <location>
        <begin position="1106"/>
        <end position="1204"/>
    </location>
</feature>
<evidence type="ECO:0000256" key="9">
    <source>
        <dbReference type="ARBA" id="ARBA00007738"/>
    </source>
</evidence>
<evidence type="ECO:0000256" key="6">
    <source>
        <dbReference type="ARBA" id="ARBA00004484"/>
    </source>
</evidence>
<dbReference type="SMART" id="SM00290">
    <property type="entry name" value="ZnF_UBP"/>
    <property type="match status" value="1"/>
</dbReference>
<evidence type="ECO:0000256" key="22">
    <source>
        <dbReference type="ARBA" id="ARBA00022853"/>
    </source>
</evidence>
<comment type="pathway">
    <text evidence="8">Protein modification; protein ubiquitination.</text>
</comment>
<protein>
    <recommendedName>
        <fullName evidence="31">Protein deacetylase HDAC6</fullName>
    </recommendedName>
    <alternativeName>
        <fullName evidence="32">Tubulin-lysine deacetylase HDAC6</fullName>
    </alternativeName>
</protein>
<feature type="region of interest" description="Disordered" evidence="34">
    <location>
        <begin position="1026"/>
        <end position="1057"/>
    </location>
</feature>
<evidence type="ECO:0000256" key="5">
    <source>
        <dbReference type="ARBA" id="ARBA00004300"/>
    </source>
</evidence>
<comment type="caution">
    <text evidence="36">The sequence shown here is derived from an EMBL/GenBank/DDBJ whole genome shotgun (WGS) entry which is preliminary data.</text>
</comment>
<evidence type="ECO:0000256" key="12">
    <source>
        <dbReference type="ARBA" id="ARBA00022491"/>
    </source>
</evidence>
<evidence type="ECO:0000256" key="27">
    <source>
        <dbReference type="ARBA" id="ARBA00023242"/>
    </source>
</evidence>
<evidence type="ECO:0000256" key="31">
    <source>
        <dbReference type="ARBA" id="ARBA00068733"/>
    </source>
</evidence>
<dbReference type="GO" id="GO:0004407">
    <property type="term" value="F:histone deacetylase activity"/>
    <property type="evidence" value="ECO:0007669"/>
    <property type="project" value="TreeGrafter"/>
</dbReference>
<evidence type="ECO:0000256" key="23">
    <source>
        <dbReference type="ARBA" id="ARBA00023015"/>
    </source>
</evidence>
<name>A0AA47MTC7_MERPO</name>
<dbReference type="GO" id="GO:0051129">
    <property type="term" value="P:negative regulation of cellular component organization"/>
    <property type="evidence" value="ECO:0007669"/>
    <property type="project" value="UniProtKB-ARBA"/>
</dbReference>
<organism evidence="36 37">
    <name type="scientific">Merluccius polli</name>
    <name type="common">Benguela hake</name>
    <name type="synonym">Merluccius cadenati</name>
    <dbReference type="NCBI Taxonomy" id="89951"/>
    <lineage>
        <taxon>Eukaryota</taxon>
        <taxon>Metazoa</taxon>
        <taxon>Chordata</taxon>
        <taxon>Craniata</taxon>
        <taxon>Vertebrata</taxon>
        <taxon>Euteleostomi</taxon>
        <taxon>Actinopterygii</taxon>
        <taxon>Neopterygii</taxon>
        <taxon>Teleostei</taxon>
        <taxon>Neoteleostei</taxon>
        <taxon>Acanthomorphata</taxon>
        <taxon>Zeiogadaria</taxon>
        <taxon>Gadariae</taxon>
        <taxon>Gadiformes</taxon>
        <taxon>Gadoidei</taxon>
        <taxon>Merlucciidae</taxon>
        <taxon>Merluccius</taxon>
    </lineage>
</organism>
<comment type="subcellular location">
    <subcellularLocation>
        <location evidence="7">Cell projection</location>
        <location evidence="7">Axon</location>
    </subcellularLocation>
    <subcellularLocation>
        <location evidence="4">Cell projection</location>
        <location evidence="4">Dendrite</location>
    </subcellularLocation>
    <subcellularLocation>
        <location evidence="2">Cytoplasm</location>
        <location evidence="2">Cytoskeleton</location>
        <location evidence="2">Cilium basal body</location>
    </subcellularLocation>
    <subcellularLocation>
        <location evidence="5">Cytoplasm</location>
        <location evidence="5">Cytoskeleton</location>
        <location evidence="5">Microtubule organizing center</location>
        <location evidence="5">Centrosome</location>
    </subcellularLocation>
    <subcellularLocation>
        <location evidence="3">Nucleus</location>
    </subcellularLocation>
    <subcellularLocation>
        <location evidence="6">Perikaryon</location>
    </subcellularLocation>
</comment>
<comment type="similarity">
    <text evidence="9">Belongs to the histone deacetylase family. HD type 2 subfamily.</text>
</comment>
<evidence type="ECO:0000256" key="3">
    <source>
        <dbReference type="ARBA" id="ARBA00004123"/>
    </source>
</evidence>
<keyword evidence="16" id="KW-0677">Repeat</keyword>
<keyword evidence="27" id="KW-0539">Nucleus</keyword>
<keyword evidence="11" id="KW-0963">Cytoplasm</keyword>
<evidence type="ECO:0000256" key="8">
    <source>
        <dbReference type="ARBA" id="ARBA00004906"/>
    </source>
</evidence>
<evidence type="ECO:0000256" key="2">
    <source>
        <dbReference type="ARBA" id="ARBA00004120"/>
    </source>
</evidence>
<dbReference type="GO" id="GO:0043204">
    <property type="term" value="C:perikaryon"/>
    <property type="evidence" value="ECO:0007669"/>
    <property type="project" value="UniProtKB-SubCell"/>
</dbReference>
<evidence type="ECO:0000256" key="13">
    <source>
        <dbReference type="ARBA" id="ARBA00022553"/>
    </source>
</evidence>
<evidence type="ECO:0000256" key="33">
    <source>
        <dbReference type="PROSITE-ProRule" id="PRU00502"/>
    </source>
</evidence>
<evidence type="ECO:0000256" key="32">
    <source>
        <dbReference type="ARBA" id="ARBA00082852"/>
    </source>
</evidence>
<evidence type="ECO:0000256" key="19">
    <source>
        <dbReference type="ARBA" id="ARBA00022801"/>
    </source>
</evidence>
<dbReference type="GO" id="GO:0000118">
    <property type="term" value="C:histone deacetylase complex"/>
    <property type="evidence" value="ECO:0007669"/>
    <property type="project" value="TreeGrafter"/>
</dbReference>
<evidence type="ECO:0000313" key="37">
    <source>
        <dbReference type="Proteomes" id="UP001174136"/>
    </source>
</evidence>
<dbReference type="InterPro" id="IPR023696">
    <property type="entry name" value="Ureohydrolase_dom_sf"/>
</dbReference>
<evidence type="ECO:0000256" key="28">
    <source>
        <dbReference type="ARBA" id="ARBA00023273"/>
    </source>
</evidence>
<feature type="compositionally biased region" description="Basic residues" evidence="34">
    <location>
        <begin position="954"/>
        <end position="966"/>
    </location>
</feature>
<keyword evidence="20" id="KW-0862">Zinc</keyword>
<keyword evidence="22" id="KW-0156">Chromatin regulator</keyword>
<evidence type="ECO:0000256" key="17">
    <source>
        <dbReference type="ARBA" id="ARBA00022771"/>
    </source>
</evidence>
<dbReference type="Pfam" id="PF00850">
    <property type="entry name" value="Hist_deacetyl"/>
    <property type="match status" value="2"/>
</dbReference>
<feature type="region of interest" description="Disordered" evidence="34">
    <location>
        <begin position="949"/>
        <end position="990"/>
    </location>
</feature>
<keyword evidence="28" id="KW-0966">Cell projection</keyword>
<comment type="catalytic activity">
    <reaction evidence="29">
        <text>N(6)-acetyl-L-lysyl-[protein] + H2O = L-lysyl-[protein] + acetate</text>
        <dbReference type="Rhea" id="RHEA:58108"/>
        <dbReference type="Rhea" id="RHEA-COMP:9752"/>
        <dbReference type="Rhea" id="RHEA-COMP:10731"/>
        <dbReference type="ChEBI" id="CHEBI:15377"/>
        <dbReference type="ChEBI" id="CHEBI:29969"/>
        <dbReference type="ChEBI" id="CHEBI:30089"/>
        <dbReference type="ChEBI" id="CHEBI:61930"/>
    </reaction>
    <physiologicalReaction direction="left-to-right" evidence="29">
        <dbReference type="Rhea" id="RHEA:58109"/>
    </physiologicalReaction>
</comment>
<keyword evidence="10" id="KW-0488">Methylation</keyword>
<evidence type="ECO:0000256" key="7">
    <source>
        <dbReference type="ARBA" id="ARBA00004489"/>
    </source>
</evidence>
<dbReference type="FunFam" id="3.40.800.20:FF:000005">
    <property type="entry name" value="histone deacetylase 6"/>
    <property type="match status" value="2"/>
</dbReference>
<keyword evidence="15" id="KW-0479">Metal-binding</keyword>
<evidence type="ECO:0000313" key="36">
    <source>
        <dbReference type="EMBL" id="KAK0146278.1"/>
    </source>
</evidence>
<evidence type="ECO:0000256" key="1">
    <source>
        <dbReference type="ARBA" id="ARBA00001947"/>
    </source>
</evidence>
<feature type="region of interest" description="Disordered" evidence="34">
    <location>
        <begin position="146"/>
        <end position="186"/>
    </location>
</feature>
<dbReference type="PANTHER" id="PTHR10625">
    <property type="entry name" value="HISTONE DEACETYLASE HDAC1-RELATED"/>
    <property type="match status" value="1"/>
</dbReference>
<evidence type="ECO:0000256" key="4">
    <source>
        <dbReference type="ARBA" id="ARBA00004279"/>
    </source>
</evidence>
<comment type="cofactor">
    <cofactor evidence="1">
        <name>Zn(2+)</name>
        <dbReference type="ChEBI" id="CHEBI:29105"/>
    </cofactor>
</comment>
<keyword evidence="25" id="KW-0009">Actin-binding</keyword>
<accession>A0AA47MTC7</accession>
<dbReference type="InterPro" id="IPR001607">
    <property type="entry name" value="Znf_UBP"/>
</dbReference>
<dbReference type="GO" id="GO:0051130">
    <property type="term" value="P:positive regulation of cellular component organization"/>
    <property type="evidence" value="ECO:0007669"/>
    <property type="project" value="UniProtKB-ARBA"/>
</dbReference>
<proteinExistence type="inferred from homology"/>
<keyword evidence="19" id="KW-0378">Hydrolase</keyword>
<evidence type="ECO:0000256" key="24">
    <source>
        <dbReference type="ARBA" id="ARBA00023163"/>
    </source>
</evidence>
<keyword evidence="12" id="KW-0678">Repressor</keyword>
<dbReference type="GO" id="GO:0003779">
    <property type="term" value="F:actin binding"/>
    <property type="evidence" value="ECO:0007669"/>
    <property type="project" value="UniProtKB-KW"/>
</dbReference>
<dbReference type="AlphaFoldDB" id="A0AA47MTC7"/>
<dbReference type="GO" id="GO:0006950">
    <property type="term" value="P:response to stress"/>
    <property type="evidence" value="ECO:0007669"/>
    <property type="project" value="UniProtKB-ARBA"/>
</dbReference>
<dbReference type="InterPro" id="IPR023801">
    <property type="entry name" value="His_deacetylse_dom"/>
</dbReference>
<keyword evidence="21" id="KW-0832">Ubl conjugation</keyword>
<dbReference type="PROSITE" id="PS50271">
    <property type="entry name" value="ZF_UBP"/>
    <property type="match status" value="1"/>
</dbReference>
<dbReference type="GO" id="GO:0030424">
    <property type="term" value="C:axon"/>
    <property type="evidence" value="ECO:0007669"/>
    <property type="project" value="UniProtKB-SubCell"/>
</dbReference>
<keyword evidence="13" id="KW-0597">Phosphoprotein</keyword>
<dbReference type="EMBL" id="JAOPHQ010002595">
    <property type="protein sequence ID" value="KAK0146278.1"/>
    <property type="molecule type" value="Genomic_DNA"/>
</dbReference>
<dbReference type="Proteomes" id="UP001174136">
    <property type="component" value="Unassembled WGS sequence"/>
</dbReference>
<dbReference type="GO" id="GO:0040029">
    <property type="term" value="P:epigenetic regulation of gene expression"/>
    <property type="evidence" value="ECO:0007669"/>
    <property type="project" value="TreeGrafter"/>
</dbReference>
<dbReference type="SUPFAM" id="SSF57850">
    <property type="entry name" value="RING/U-box"/>
    <property type="match status" value="1"/>
</dbReference>
<evidence type="ECO:0000256" key="11">
    <source>
        <dbReference type="ARBA" id="ARBA00022490"/>
    </source>
</evidence>
<dbReference type="PANTHER" id="PTHR10625:SF21">
    <property type="entry name" value="HISTONE DEACETYLASE 6"/>
    <property type="match status" value="1"/>
</dbReference>
<dbReference type="GO" id="GO:0016740">
    <property type="term" value="F:transferase activity"/>
    <property type="evidence" value="ECO:0007669"/>
    <property type="project" value="UniProtKB-KW"/>
</dbReference>
<sequence length="1210" mass="133267">MVPENRQQNQPRKSLVILVIGRALSIPHSPVNGACDWTVPQQRATNRFRARWSRPQEGFFFPFFQNHVFRPLTLKEFQNERRQNSVNNHLIVICVYVIRLRRLSVDFGYRANVLISCGSQESLLATRGARIGWSCLIVMDTKPLGARPARRSPRLPNPTDPPPQGRREELKQVKRRGKMDRSKGEDELVNQLKHLEVSRSLASGTGLVYSKEFTHHSCLWDPSHPECPERVTSIMSELEGRGLLPRCLALEPREATEEELLLIHKKEYVDLMRSTQMMSKEELQTLSENYDSVYIHPESFCVASLAVGSLLQLVDKVMTSELRNGFSVARPPGHHAQYDQCNGYCLFNNVAIATRYAQRRHRVSRVLVVDWDVHHGQGIQYAFQEDPRYEQGGFWPHLQDSDSPAAGSGPGLGYTINLPWNKTGMSDADYIAAFQQLLLPVAYQFQPQLVVVAAGFDCVLGDLKGEMSTTPQCFSVLTHMLMGLAEGRIILALEGGYNLQSTAEGAAACLSSLLGDPCPPLSSSAPSLSALKSISETISVHYPYWSRLQVLEGGPLADDEVIRHTANEQQVGKTSPSPPGVMTTGLAYDERMMEHLNLWDSHHPEQPQRISKIFSKHIDLGLVDRCQRIPARLATEEELAMCHSEDHIEQMKKTAGMKPRELHRLASDYNSVFLNQQSYSAALLAAGAACNAARSILTGEVCNAVAIVRPPGHHAEKESACGFCLFNTAAVTARYAQSITHNAPLRVLILDWDVHHGNGTQHMFQEDDSVLYISLHRYDNGTFFPSSEDADCDRVGVGQGAGFNVNIPWSGGRMGDSDYLAAFHHIVLPIATEFNPGLVLVSAGFDAARGDPLGGYHVTPEGYAHLTHLLCSLAGGKVLIILEGGYNLNSISISMAMCTSVLLGDPPPPLATPLPPPHLNAVATITKVLRCHAPYWAALRINIPESLRESLPSPKHRGKRSSKGRGRKSDTLSTPAASPAGLERNYKEDSGLDQLTQGLATLDINQATSTNEMPVTPGVDRARQKVVPQKSLSEEEVKMQPHRVTAEDSQSAASRVEDSQLEAAVGVPGALSEEEGACGWSKSSVNLELCCGDEGGGSLYVVDPLSWCPHLDSVKPLPPSGVNVRLPCQDCGSEAENWTCLTCYQVFCGRYVNEHMVVHGAVAQHPIVLSFSDLSVWCYHCEAYLHNKVLFEAKNSAHCCKFGEEIIPWS</sequence>
<dbReference type="InterPro" id="IPR013083">
    <property type="entry name" value="Znf_RING/FYVE/PHD"/>
</dbReference>
<evidence type="ECO:0000256" key="20">
    <source>
        <dbReference type="ARBA" id="ARBA00022833"/>
    </source>
</evidence>
<keyword evidence="14" id="KW-0808">Transferase</keyword>
<evidence type="ECO:0000256" key="30">
    <source>
        <dbReference type="ARBA" id="ARBA00050910"/>
    </source>
</evidence>
<evidence type="ECO:0000256" key="16">
    <source>
        <dbReference type="ARBA" id="ARBA00022737"/>
    </source>
</evidence>